<dbReference type="KEGG" id="paqt:E8L99_12160"/>
<keyword evidence="4" id="KW-0732">Signal</keyword>
<dbReference type="EMBL" id="CP039865">
    <property type="protein sequence ID" value="QCK86454.1"/>
    <property type="molecule type" value="Genomic_DNA"/>
</dbReference>
<feature type="binding site" evidence="6">
    <location>
        <position position="70"/>
    </location>
    <ligand>
        <name>molybdate</name>
        <dbReference type="ChEBI" id="CHEBI:36264"/>
    </ligand>
</feature>
<gene>
    <name evidence="7" type="primary">modA</name>
    <name evidence="7" type="ORF">E8L99_12160</name>
</gene>
<dbReference type="GO" id="GO:0030973">
    <property type="term" value="F:molybdate ion binding"/>
    <property type="evidence" value="ECO:0007669"/>
    <property type="project" value="TreeGrafter"/>
</dbReference>
<evidence type="ECO:0000313" key="8">
    <source>
        <dbReference type="Proteomes" id="UP000298588"/>
    </source>
</evidence>
<accession>A0A4D7QMC0</accession>
<dbReference type="GO" id="GO:1901359">
    <property type="term" value="F:tungstate binding"/>
    <property type="evidence" value="ECO:0007669"/>
    <property type="project" value="UniProtKB-ARBA"/>
</dbReference>
<dbReference type="Pfam" id="PF13531">
    <property type="entry name" value="SBP_bac_11"/>
    <property type="match status" value="1"/>
</dbReference>
<dbReference type="InterPro" id="IPR050682">
    <property type="entry name" value="ModA/WtpA"/>
</dbReference>
<dbReference type="SUPFAM" id="SSF53850">
    <property type="entry name" value="Periplasmic binding protein-like II"/>
    <property type="match status" value="1"/>
</dbReference>
<protein>
    <submittedName>
        <fullName evidence="7">Molybdate ABC transporter substrate-binding protein</fullName>
    </submittedName>
</protein>
<dbReference type="GO" id="GO:0030288">
    <property type="term" value="C:outer membrane-bounded periplasmic space"/>
    <property type="evidence" value="ECO:0007669"/>
    <property type="project" value="TreeGrafter"/>
</dbReference>
<dbReference type="GO" id="GO:0015689">
    <property type="term" value="P:molybdate ion transport"/>
    <property type="evidence" value="ECO:0007669"/>
    <property type="project" value="InterPro"/>
</dbReference>
<evidence type="ECO:0000256" key="6">
    <source>
        <dbReference type="PIRSR" id="PIRSR004846-1"/>
    </source>
</evidence>
<dbReference type="Gene3D" id="3.40.190.10">
    <property type="entry name" value="Periplasmic binding protein-like II"/>
    <property type="match status" value="2"/>
</dbReference>
<comment type="similarity">
    <text evidence="1">Belongs to the bacterial solute-binding protein ModA family.</text>
</comment>
<evidence type="ECO:0000256" key="5">
    <source>
        <dbReference type="ARBA" id="ARBA00062515"/>
    </source>
</evidence>
<dbReference type="AlphaFoldDB" id="A0A4D7QMC0"/>
<evidence type="ECO:0000313" key="7">
    <source>
        <dbReference type="EMBL" id="QCK86454.1"/>
    </source>
</evidence>
<keyword evidence="3 6" id="KW-0479">Metal-binding</keyword>
<evidence type="ECO:0000256" key="4">
    <source>
        <dbReference type="ARBA" id="ARBA00022729"/>
    </source>
</evidence>
<feature type="binding site" evidence="6">
    <location>
        <position position="43"/>
    </location>
    <ligand>
        <name>molybdate</name>
        <dbReference type="ChEBI" id="CHEBI:36264"/>
    </ligand>
</feature>
<evidence type="ECO:0000256" key="1">
    <source>
        <dbReference type="ARBA" id="ARBA00009175"/>
    </source>
</evidence>
<proteinExistence type="inferred from homology"/>
<keyword evidence="8" id="KW-1185">Reference proteome</keyword>
<sequence length="264" mass="27771">MVWAKATRRLVLGLAITGLACLPDARVVIAQEVRPVLVFAAASLQTALNAIGAEWQKETGRRVSFSFAASSALARQIEQGAPADIFASADLEWMDWVQQRALIKPATRTTLLANSLVLIAAKDDPVQLVIAPGFALAAAIGSSRLATGDPRAVPVGRYAQSALTALGVWDAVSPRIAGADNVRSALALVARGEARFGIVYATDAKVEPRVRVVGTFPAGSHPAVAYPFALTASSSYPDATAFLAYLRSPAASRIFEAEGFTLVR</sequence>
<dbReference type="PIRSF" id="PIRSF004846">
    <property type="entry name" value="ModA"/>
    <property type="match status" value="1"/>
</dbReference>
<evidence type="ECO:0000256" key="3">
    <source>
        <dbReference type="ARBA" id="ARBA00022723"/>
    </source>
</evidence>
<dbReference type="PANTHER" id="PTHR30632:SF17">
    <property type="entry name" value="MOLYBDATE-BINDING PROTEIN MODA"/>
    <property type="match status" value="1"/>
</dbReference>
<feature type="binding site" evidence="6">
    <location>
        <position position="182"/>
    </location>
    <ligand>
        <name>molybdate</name>
        <dbReference type="ChEBI" id="CHEBI:36264"/>
    </ligand>
</feature>
<dbReference type="CDD" id="cd13536">
    <property type="entry name" value="PBP2_EcModA"/>
    <property type="match status" value="1"/>
</dbReference>
<keyword evidence="2 6" id="KW-0500">Molybdenum</keyword>
<dbReference type="GO" id="GO:0046872">
    <property type="term" value="F:metal ion binding"/>
    <property type="evidence" value="ECO:0007669"/>
    <property type="project" value="UniProtKB-KW"/>
</dbReference>
<comment type="subunit">
    <text evidence="5">The complex is composed of two ATP-binding proteins (ModC), two transmembrane proteins (ModB) and a solute-binding protein (ModA).</text>
</comment>
<dbReference type="OrthoDB" id="9785015at2"/>
<dbReference type="PROSITE" id="PS51257">
    <property type="entry name" value="PROKAR_LIPOPROTEIN"/>
    <property type="match status" value="1"/>
</dbReference>
<dbReference type="FunFam" id="3.40.190.10:FF:000035">
    <property type="entry name" value="Molybdate ABC transporter substrate-binding protein"/>
    <property type="match status" value="1"/>
</dbReference>
<feature type="binding site" evidence="6">
    <location>
        <position position="200"/>
    </location>
    <ligand>
        <name>molybdate</name>
        <dbReference type="ChEBI" id="CHEBI:36264"/>
    </ligand>
</feature>
<dbReference type="NCBIfam" id="TIGR01256">
    <property type="entry name" value="modA"/>
    <property type="match status" value="1"/>
</dbReference>
<name>A0A4D7QMC0_9HYPH</name>
<evidence type="ECO:0000256" key="2">
    <source>
        <dbReference type="ARBA" id="ARBA00022505"/>
    </source>
</evidence>
<organism evidence="7 8">
    <name type="scientific">Phreatobacter aquaticus</name>
    <dbReference type="NCBI Taxonomy" id="2570229"/>
    <lineage>
        <taxon>Bacteria</taxon>
        <taxon>Pseudomonadati</taxon>
        <taxon>Pseudomonadota</taxon>
        <taxon>Alphaproteobacteria</taxon>
        <taxon>Hyphomicrobiales</taxon>
        <taxon>Phreatobacteraceae</taxon>
        <taxon>Phreatobacter</taxon>
    </lineage>
</organism>
<dbReference type="PANTHER" id="PTHR30632">
    <property type="entry name" value="MOLYBDATE-BINDING PERIPLASMIC PROTEIN"/>
    <property type="match status" value="1"/>
</dbReference>
<reference evidence="7 8" key="1">
    <citation type="submission" date="2019-04" db="EMBL/GenBank/DDBJ databases">
        <title>Phreatobacter aquaticus sp. nov.</title>
        <authorList>
            <person name="Choi A."/>
            <person name="Baek K."/>
        </authorList>
    </citation>
    <scope>NUCLEOTIDE SEQUENCE [LARGE SCALE GENOMIC DNA]</scope>
    <source>
        <strain evidence="7 8">NMCR1094</strain>
    </source>
</reference>
<dbReference type="InterPro" id="IPR005950">
    <property type="entry name" value="ModA"/>
</dbReference>
<dbReference type="Proteomes" id="UP000298588">
    <property type="component" value="Chromosome"/>
</dbReference>